<dbReference type="InterPro" id="IPR012336">
    <property type="entry name" value="Thioredoxin-like_fold"/>
</dbReference>
<feature type="domain" description="Thioredoxin" evidence="8">
    <location>
        <begin position="480"/>
        <end position="667"/>
    </location>
</feature>
<dbReference type="EMBL" id="CP089984">
    <property type="protein sequence ID" value="WXB15629.1"/>
    <property type="molecule type" value="Genomic_DNA"/>
</dbReference>
<evidence type="ECO:0000256" key="7">
    <source>
        <dbReference type="SAM" id="Phobius"/>
    </source>
</evidence>
<dbReference type="InterPro" id="IPR013766">
    <property type="entry name" value="Thioredoxin_domain"/>
</dbReference>
<dbReference type="SUPFAM" id="SSF52833">
    <property type="entry name" value="Thioredoxin-like"/>
    <property type="match status" value="3"/>
</dbReference>
<evidence type="ECO:0000313" key="10">
    <source>
        <dbReference type="Proteomes" id="UP001370348"/>
    </source>
</evidence>
<dbReference type="Pfam" id="PF13462">
    <property type="entry name" value="Thioredoxin_4"/>
    <property type="match status" value="3"/>
</dbReference>
<keyword evidence="10" id="KW-1185">Reference proteome</keyword>
<evidence type="ECO:0000256" key="6">
    <source>
        <dbReference type="SAM" id="MobiDB-lite"/>
    </source>
</evidence>
<evidence type="ECO:0000256" key="5">
    <source>
        <dbReference type="ARBA" id="ARBA00023284"/>
    </source>
</evidence>
<dbReference type="Proteomes" id="UP001370348">
    <property type="component" value="Chromosome"/>
</dbReference>
<dbReference type="InterPro" id="IPR036249">
    <property type="entry name" value="Thioredoxin-like_sf"/>
</dbReference>
<keyword evidence="7" id="KW-0472">Membrane</keyword>
<evidence type="ECO:0000256" key="3">
    <source>
        <dbReference type="ARBA" id="ARBA00023002"/>
    </source>
</evidence>
<protein>
    <submittedName>
        <fullName evidence="9">Thioredoxin domain-containing protein</fullName>
    </submittedName>
</protein>
<reference evidence="9 10" key="1">
    <citation type="submission" date="2021-12" db="EMBL/GenBank/DDBJ databases">
        <title>Discovery of the Pendulisporaceae a myxobacterial family with distinct sporulation behavior and unique specialized metabolism.</title>
        <authorList>
            <person name="Garcia R."/>
            <person name="Popoff A."/>
            <person name="Bader C.D."/>
            <person name="Loehr J."/>
            <person name="Walesch S."/>
            <person name="Walt C."/>
            <person name="Boldt J."/>
            <person name="Bunk B."/>
            <person name="Haeckl F.J.F.P.J."/>
            <person name="Gunesch A.P."/>
            <person name="Birkelbach J."/>
            <person name="Nuebel U."/>
            <person name="Pietschmann T."/>
            <person name="Bach T."/>
            <person name="Mueller R."/>
        </authorList>
    </citation>
    <scope>NUCLEOTIDE SEQUENCE [LARGE SCALE GENOMIC DNA]</scope>
    <source>
        <strain evidence="9 10">MSr11954</strain>
    </source>
</reference>
<accession>A0ABZ2M1B5</accession>
<evidence type="ECO:0000259" key="8">
    <source>
        <dbReference type="PROSITE" id="PS51352"/>
    </source>
</evidence>
<keyword evidence="3" id="KW-0560">Oxidoreductase</keyword>
<feature type="transmembrane region" description="Helical" evidence="7">
    <location>
        <begin position="20"/>
        <end position="41"/>
    </location>
</feature>
<name>A0ABZ2M1B5_9BACT</name>
<proteinExistence type="inferred from homology"/>
<feature type="compositionally biased region" description="Polar residues" evidence="6">
    <location>
        <begin position="53"/>
        <end position="67"/>
    </location>
</feature>
<evidence type="ECO:0000313" key="9">
    <source>
        <dbReference type="EMBL" id="WXB15629.1"/>
    </source>
</evidence>
<comment type="similarity">
    <text evidence="1">Belongs to the thioredoxin family. DsbA subfamily.</text>
</comment>
<dbReference type="RefSeq" id="WP_394825262.1">
    <property type="nucleotide sequence ID" value="NZ_CP089984.1"/>
</dbReference>
<organism evidence="9 10">
    <name type="scientific">Pendulispora albinea</name>
    <dbReference type="NCBI Taxonomy" id="2741071"/>
    <lineage>
        <taxon>Bacteria</taxon>
        <taxon>Pseudomonadati</taxon>
        <taxon>Myxococcota</taxon>
        <taxon>Myxococcia</taxon>
        <taxon>Myxococcales</taxon>
        <taxon>Sorangiineae</taxon>
        <taxon>Pendulisporaceae</taxon>
        <taxon>Pendulispora</taxon>
    </lineage>
</organism>
<dbReference type="PANTHER" id="PTHR13887">
    <property type="entry name" value="GLUTATHIONE S-TRANSFERASE KAPPA"/>
    <property type="match status" value="1"/>
</dbReference>
<evidence type="ECO:0000256" key="1">
    <source>
        <dbReference type="ARBA" id="ARBA00005791"/>
    </source>
</evidence>
<dbReference type="PANTHER" id="PTHR13887:SF14">
    <property type="entry name" value="DISULFIDE BOND FORMATION PROTEIN D"/>
    <property type="match status" value="1"/>
</dbReference>
<keyword evidence="2" id="KW-0732">Signal</keyword>
<evidence type="ECO:0000256" key="2">
    <source>
        <dbReference type="ARBA" id="ARBA00022729"/>
    </source>
</evidence>
<feature type="domain" description="Thioredoxin" evidence="8">
    <location>
        <begin position="267"/>
        <end position="460"/>
    </location>
</feature>
<dbReference type="Gene3D" id="3.40.30.10">
    <property type="entry name" value="Glutaredoxin"/>
    <property type="match status" value="3"/>
</dbReference>
<feature type="domain" description="Thioredoxin" evidence="8">
    <location>
        <begin position="52"/>
        <end position="242"/>
    </location>
</feature>
<keyword evidence="5" id="KW-0676">Redox-active center</keyword>
<keyword evidence="4" id="KW-1015">Disulfide bond</keyword>
<dbReference type="PROSITE" id="PS51352">
    <property type="entry name" value="THIOREDOXIN_2"/>
    <property type="match status" value="3"/>
</dbReference>
<keyword evidence="7" id="KW-1133">Transmembrane helix</keyword>
<keyword evidence="7" id="KW-0812">Transmembrane</keyword>
<gene>
    <name evidence="9" type="ORF">LZC94_48415</name>
</gene>
<evidence type="ECO:0000256" key="4">
    <source>
        <dbReference type="ARBA" id="ARBA00023157"/>
    </source>
</evidence>
<sequence>MSIVSKEAPKADLPAHPSGIPNGVAVIGFVLCALSGAALMWGYDAHRLRSGGASASTEPSGTWSDSDSPIPVDSHDPTWGARSAPVTIVQFSDFQCPYCSRVEPTIDQVKRAYGPEKVRIVWKNLPLAFHRNAKPAAEAAEGVFRLKGHDAFWKFHDLAFQNQTALSPESYERWAQQAGVADLKTFRAGLASHQWAAKVDQDDALAQQIHVTATPGFFINGVAISGAQPFDTFKAVIDQELGKAQAKIAAGVPRSEIYVRMSKENKLAAPAPAPTDDDKPDTEDAKTVWKVPVGKSPVSGSNQALVTIVEFSDFQCPFCKRGEAILDKVRETYGDKVRVVWKNQPIPTHPRAEPAAQLAFEARAQKGDKGFWDAHHKLFDSAPKLEEADFDRIAKELGLAPEKVKSAIKDHRYKNAIEADQDMADDFQATSTPQFFINGRKIVGAEPYEKFAAIIDDEITKAKGLLAKGTKQTDLYEALTQNGKGAPELEKKALPAPSHAPVKGNPNAKVTIVEVSDFQCPYCRRAEDTMKEVMKTYGDRVKATWRHFPLTMHEDAGIAAQAAQEAFKQKGSEGFWKMHALLFENQRTENGMKRDALEKYAQQIGLDMAKFKLALDNQTHLPEIDADIKVVTDAGINSTPGFFINGYYIAGAEPYPKFRKVIERALAEAK</sequence>
<feature type="region of interest" description="Disordered" evidence="6">
    <location>
        <begin position="51"/>
        <end position="72"/>
    </location>
</feature>